<feature type="region of interest" description="Disordered" evidence="4">
    <location>
        <begin position="582"/>
        <end position="625"/>
    </location>
</feature>
<dbReference type="PANTHER" id="PTHR43531">
    <property type="entry name" value="PROTEIN ICFG"/>
    <property type="match status" value="1"/>
</dbReference>
<feature type="domain" description="Methyl-accepting transducer" evidence="5">
    <location>
        <begin position="70"/>
        <end position="198"/>
    </location>
</feature>
<evidence type="ECO:0000256" key="1">
    <source>
        <dbReference type="ARBA" id="ARBA00022500"/>
    </source>
</evidence>
<dbReference type="PANTHER" id="PTHR43531:SF11">
    <property type="entry name" value="METHYL-ACCEPTING CHEMOTAXIS PROTEIN 3"/>
    <property type="match status" value="1"/>
</dbReference>
<dbReference type="AlphaFoldDB" id="A0A401FVB0"/>
<dbReference type="SUPFAM" id="SSF58104">
    <property type="entry name" value="Methyl-accepting chemotaxis protein (MCP) signaling domain"/>
    <property type="match status" value="2"/>
</dbReference>
<evidence type="ECO:0000256" key="3">
    <source>
        <dbReference type="PROSITE-ProRule" id="PRU00284"/>
    </source>
</evidence>
<name>A0A401FVB0_9BACT</name>
<keyword evidence="7" id="KW-1185">Reference proteome</keyword>
<feature type="region of interest" description="Disordered" evidence="4">
    <location>
        <begin position="27"/>
        <end position="48"/>
    </location>
</feature>
<evidence type="ECO:0000256" key="4">
    <source>
        <dbReference type="SAM" id="MobiDB-lite"/>
    </source>
</evidence>
<dbReference type="GO" id="GO:0006935">
    <property type="term" value="P:chemotaxis"/>
    <property type="evidence" value="ECO:0007669"/>
    <property type="project" value="UniProtKB-KW"/>
</dbReference>
<dbReference type="GO" id="GO:0005886">
    <property type="term" value="C:plasma membrane"/>
    <property type="evidence" value="ECO:0007669"/>
    <property type="project" value="TreeGrafter"/>
</dbReference>
<keyword evidence="1" id="KW-0145">Chemotaxis</keyword>
<comment type="caution">
    <text evidence="6">The sequence shown here is derived from an EMBL/GenBank/DDBJ whole genome shotgun (WGS) entry which is preliminary data.</text>
</comment>
<dbReference type="GO" id="GO:0004888">
    <property type="term" value="F:transmembrane signaling receptor activity"/>
    <property type="evidence" value="ECO:0007669"/>
    <property type="project" value="TreeGrafter"/>
</dbReference>
<evidence type="ECO:0000313" key="6">
    <source>
        <dbReference type="EMBL" id="GBC60893.1"/>
    </source>
</evidence>
<reference evidence="7" key="2">
    <citation type="submission" date="2019-01" db="EMBL/GenBank/DDBJ databases">
        <title>Genome sequence of Desulfonema ishimotonii strain Tokyo 01.</title>
        <authorList>
            <person name="Fukui M."/>
        </authorList>
    </citation>
    <scope>NUCLEOTIDE SEQUENCE [LARGE SCALE GENOMIC DNA]</scope>
    <source>
        <strain evidence="7">Tokyo 01</strain>
    </source>
</reference>
<feature type="domain" description="Methyl-accepting transducer" evidence="5">
    <location>
        <begin position="400"/>
        <end position="549"/>
    </location>
</feature>
<proteinExistence type="inferred from homology"/>
<feature type="compositionally biased region" description="Basic and acidic residues" evidence="4">
    <location>
        <begin position="598"/>
        <end position="607"/>
    </location>
</feature>
<comment type="similarity">
    <text evidence="2">Belongs to the methyl-accepting chemotaxis (MCP) protein family.</text>
</comment>
<dbReference type="EMBL" id="BEXT01000001">
    <property type="protein sequence ID" value="GBC60893.1"/>
    <property type="molecule type" value="Genomic_DNA"/>
</dbReference>
<accession>A0A401FVB0</accession>
<dbReference type="Proteomes" id="UP000288096">
    <property type="component" value="Unassembled WGS sequence"/>
</dbReference>
<organism evidence="6 7">
    <name type="scientific">Desulfonema ishimotonii</name>
    <dbReference type="NCBI Taxonomy" id="45657"/>
    <lineage>
        <taxon>Bacteria</taxon>
        <taxon>Pseudomonadati</taxon>
        <taxon>Thermodesulfobacteriota</taxon>
        <taxon>Desulfobacteria</taxon>
        <taxon>Desulfobacterales</taxon>
        <taxon>Desulfococcaceae</taxon>
        <taxon>Desulfonema</taxon>
    </lineage>
</organism>
<gene>
    <name evidence="6" type="ORF">DENIS_1853</name>
</gene>
<evidence type="ECO:0000313" key="7">
    <source>
        <dbReference type="Proteomes" id="UP000288096"/>
    </source>
</evidence>
<dbReference type="GO" id="GO:0007165">
    <property type="term" value="P:signal transduction"/>
    <property type="evidence" value="ECO:0007669"/>
    <property type="project" value="UniProtKB-KW"/>
</dbReference>
<evidence type="ECO:0000256" key="2">
    <source>
        <dbReference type="ARBA" id="ARBA00029447"/>
    </source>
</evidence>
<dbReference type="PROSITE" id="PS50111">
    <property type="entry name" value="CHEMOTAXIS_TRANSDUC_2"/>
    <property type="match status" value="2"/>
</dbReference>
<dbReference type="Gene3D" id="1.10.287.950">
    <property type="entry name" value="Methyl-accepting chemotaxis protein"/>
    <property type="match status" value="2"/>
</dbReference>
<sequence length="625" mass="67952">MGKKGFIMTRKWRLNIRRTAHNIRRLSRLGGRSEERADGPSVPDLQEGLPELGKTLTAIMGDAEARFLALGRALQRLYEDADDLARLTRKTTLAIGGSEDDGLLNTVDRLVRDAQGELGRYRDDIAASLENVTRSSDDLGQLGTICPVVEKTGISLNVIGLNIAVESSRSADSSEMFSVLTGEIRRLSEKISRVSGNILEESSTTRSSQIEAHKKIADGLAVFTRLNDEAEEVVRESVRAIREIMTLSVSALERSERHSREIARQVGEVVVAIQFHDIVRQKIDHIASAFRDVAGLLTLNPDSPDAPQPGQIFRILKLQSAHLREVVGEIRSAHGKSTRAFDAVMGHVKALAGDISVFEAGAGSRMQARMGALKSGLEQLGELLSRGHELEAHIRATSGQVAGTVAQLSRHIDQVRDISLELHLKALNAIVKSARLQEKGRTLEILAQEVSKLSGESGGFVSDVLAILESLTSVSAEPDRLSDHGAENITAIEDGIQAILSHYTALQEDSATALTRSQTLQTDILETGAELGFLTELGEELAQYVGRIEAMAGTPDADDREEDVPEVFRQVAFRYTMDSERQLHEQHVGSGEPDVAEAEGRPDRSEPSEISGPAGDDLGNNVELF</sequence>
<evidence type="ECO:0000259" key="5">
    <source>
        <dbReference type="PROSITE" id="PS50111"/>
    </source>
</evidence>
<reference evidence="7" key="1">
    <citation type="submission" date="2017-11" db="EMBL/GenBank/DDBJ databases">
        <authorList>
            <person name="Watanabe M."/>
            <person name="Kojima H."/>
        </authorList>
    </citation>
    <scope>NUCLEOTIDE SEQUENCE [LARGE SCALE GENOMIC DNA]</scope>
    <source>
        <strain evidence="7">Tokyo 01</strain>
    </source>
</reference>
<dbReference type="InterPro" id="IPR004089">
    <property type="entry name" value="MCPsignal_dom"/>
</dbReference>
<keyword evidence="3" id="KW-0807">Transducer</keyword>
<dbReference type="InterPro" id="IPR051310">
    <property type="entry name" value="MCP_chemotaxis"/>
</dbReference>
<protein>
    <recommendedName>
        <fullName evidence="5">Methyl-accepting transducer domain-containing protein</fullName>
    </recommendedName>
</protein>